<evidence type="ECO:0000313" key="4">
    <source>
        <dbReference type="Proteomes" id="UP000229647"/>
    </source>
</evidence>
<evidence type="ECO:0000313" key="3">
    <source>
        <dbReference type="EMBL" id="PJA55671.1"/>
    </source>
</evidence>
<accession>A0A2M7XY62</accession>
<dbReference type="InterPro" id="IPR001995">
    <property type="entry name" value="Peptidase_A2_cat"/>
</dbReference>
<dbReference type="GO" id="GO:0004190">
    <property type="term" value="F:aspartic-type endopeptidase activity"/>
    <property type="evidence" value="ECO:0007669"/>
    <property type="project" value="InterPro"/>
</dbReference>
<dbReference type="InterPro" id="IPR021109">
    <property type="entry name" value="Peptidase_aspartic_dom_sf"/>
</dbReference>
<evidence type="ECO:0000256" key="1">
    <source>
        <dbReference type="ARBA" id="ARBA00022801"/>
    </source>
</evidence>
<comment type="caution">
    <text evidence="3">The sequence shown here is derived from an EMBL/GenBank/DDBJ whole genome shotgun (WGS) entry which is preliminary data.</text>
</comment>
<sequence>MDKSVLTFPYQYKQIEFGKVFNPYIPVSVRARWGWQNLWFLVDSGADTTMLTLSLANQLGLNINKNKRSRLFGIGEKSVIAYPGKIDLKFKNVIISARCYFIDTEDSTLLLGRLDIFDKFNIFFDSTNQKVVFNRP</sequence>
<organism evidence="3 4">
    <name type="scientific">Candidatus Roizmanbacteria bacterium CG_4_9_14_3_um_filter_33_18</name>
    <dbReference type="NCBI Taxonomy" id="1974841"/>
    <lineage>
        <taxon>Bacteria</taxon>
        <taxon>Candidatus Roizmaniibacteriota</taxon>
    </lineage>
</organism>
<dbReference type="AlphaFoldDB" id="A0A2M7XY62"/>
<dbReference type="Proteomes" id="UP000229647">
    <property type="component" value="Unassembled WGS sequence"/>
</dbReference>
<evidence type="ECO:0000259" key="2">
    <source>
        <dbReference type="PROSITE" id="PS50175"/>
    </source>
</evidence>
<protein>
    <recommendedName>
        <fullName evidence="2">Peptidase A2 domain-containing protein</fullName>
    </recommendedName>
</protein>
<dbReference type="PROSITE" id="PS00141">
    <property type="entry name" value="ASP_PROTEASE"/>
    <property type="match status" value="1"/>
</dbReference>
<proteinExistence type="predicted"/>
<feature type="domain" description="Peptidase A2" evidence="2">
    <location>
        <begin position="38"/>
        <end position="75"/>
    </location>
</feature>
<dbReference type="Pfam" id="PF13650">
    <property type="entry name" value="Asp_protease_2"/>
    <property type="match status" value="1"/>
</dbReference>
<dbReference type="SUPFAM" id="SSF50630">
    <property type="entry name" value="Acid proteases"/>
    <property type="match status" value="1"/>
</dbReference>
<name>A0A2M7XY62_9BACT</name>
<reference evidence="4" key="1">
    <citation type="submission" date="2017-09" db="EMBL/GenBank/DDBJ databases">
        <title>Depth-based differentiation of microbial function through sediment-hosted aquifers and enrichment of novel symbionts in the deep terrestrial subsurface.</title>
        <authorList>
            <person name="Probst A.J."/>
            <person name="Ladd B."/>
            <person name="Jarett J.K."/>
            <person name="Geller-Mcgrath D.E."/>
            <person name="Sieber C.M.K."/>
            <person name="Emerson J.B."/>
            <person name="Anantharaman K."/>
            <person name="Thomas B.C."/>
            <person name="Malmstrom R."/>
            <person name="Stieglmeier M."/>
            <person name="Klingl A."/>
            <person name="Woyke T."/>
            <person name="Ryan C.M."/>
            <person name="Banfield J.F."/>
        </authorList>
    </citation>
    <scope>NUCLEOTIDE SEQUENCE [LARGE SCALE GENOMIC DNA]</scope>
</reference>
<dbReference type="GO" id="GO:0006508">
    <property type="term" value="P:proteolysis"/>
    <property type="evidence" value="ECO:0007669"/>
    <property type="project" value="InterPro"/>
</dbReference>
<dbReference type="InterPro" id="IPR001969">
    <property type="entry name" value="Aspartic_peptidase_AS"/>
</dbReference>
<dbReference type="Gene3D" id="2.40.70.10">
    <property type="entry name" value="Acid Proteases"/>
    <property type="match status" value="1"/>
</dbReference>
<gene>
    <name evidence="3" type="ORF">CO165_02325</name>
</gene>
<dbReference type="EMBL" id="PFWL01000102">
    <property type="protein sequence ID" value="PJA55671.1"/>
    <property type="molecule type" value="Genomic_DNA"/>
</dbReference>
<dbReference type="PROSITE" id="PS50175">
    <property type="entry name" value="ASP_PROT_RETROV"/>
    <property type="match status" value="1"/>
</dbReference>
<keyword evidence="1" id="KW-0378">Hydrolase</keyword>